<keyword evidence="1" id="KW-0723">Serine/threonine-protein kinase</keyword>
<dbReference type="SMART" id="SM00220">
    <property type="entry name" value="S_TKc"/>
    <property type="match status" value="1"/>
</dbReference>
<feature type="compositionally biased region" description="Low complexity" evidence="9">
    <location>
        <begin position="113"/>
        <end position="131"/>
    </location>
</feature>
<feature type="repeat" description="ANK" evidence="7">
    <location>
        <begin position="757"/>
        <end position="790"/>
    </location>
</feature>
<dbReference type="PANTHER" id="PTHR24351">
    <property type="entry name" value="RIBOSOMAL PROTEIN S6 KINASE"/>
    <property type="match status" value="1"/>
</dbReference>
<keyword evidence="6 8" id="KW-0067">ATP-binding</keyword>
<keyword evidence="7" id="KW-0040">ANK repeat</keyword>
<feature type="compositionally biased region" description="Low complexity" evidence="9">
    <location>
        <begin position="1149"/>
        <end position="1177"/>
    </location>
</feature>
<dbReference type="SMART" id="SM00248">
    <property type="entry name" value="ANK"/>
    <property type="match status" value="3"/>
</dbReference>
<dbReference type="Pfam" id="PF00069">
    <property type="entry name" value="Pkinase"/>
    <property type="match status" value="1"/>
</dbReference>
<dbReference type="PROSITE" id="PS50297">
    <property type="entry name" value="ANK_REP_REGION"/>
    <property type="match status" value="1"/>
</dbReference>
<feature type="compositionally biased region" description="Polar residues" evidence="9">
    <location>
        <begin position="513"/>
        <end position="532"/>
    </location>
</feature>
<evidence type="ECO:0000256" key="3">
    <source>
        <dbReference type="ARBA" id="ARBA00022679"/>
    </source>
</evidence>
<feature type="compositionally biased region" description="Polar residues" evidence="9">
    <location>
        <begin position="950"/>
        <end position="967"/>
    </location>
</feature>
<dbReference type="PROSITE" id="PS50011">
    <property type="entry name" value="PROTEIN_KINASE_DOM"/>
    <property type="match status" value="1"/>
</dbReference>
<dbReference type="InterPro" id="IPR036770">
    <property type="entry name" value="Ankyrin_rpt-contain_sf"/>
</dbReference>
<evidence type="ECO:0000256" key="5">
    <source>
        <dbReference type="ARBA" id="ARBA00022777"/>
    </source>
</evidence>
<feature type="compositionally biased region" description="Low complexity" evidence="9">
    <location>
        <begin position="551"/>
        <end position="571"/>
    </location>
</feature>
<sequence>MSKVKGGIDYTPRLTTGANGETKKQSNGLNPTNKTSQKYSSNLNNNQQQTYQTGNSGTYPGVQRNSSTQQGNYQYQYRGNNSTNVPSSNVEQQFSQTANSAFSQWNQQQKQQNIAQQTQQQQISLGQTSQQPAPNKYQQQNTIENQNTIEYEDQNMQSLQTGSSQTTVLTNNSQLGKSDLFMQNYRVSNTYRPISSQNNINANQEKVQDNSHLKKQPNQLKVKLNKSSKSETPLKPGPKDQSINQQVQQQQNQQPNVQQINTYQSQYNQYQNGLISATALSTKANQNNVNIPSIPQNASNESSSTPQGNFNQNSNQQQQQQVQQQMITPEIQTNVSLMNQQQQLNNLNQGNIMSNNSNIYSKYTGQLRYDSAALRYGTAHSQHNQNNPQFGMQYSQRVLSPKTEPSEFLTNLTSQNFYQNSNAANSYKTRSPYKYNLKDKDASVQNTVNLNPVQSGPIGPKFGATQYNTMSYTQNSENIQSNNINTKINTANNNSNNSNPSSQNQYQNKSPSRNSQSTLAIKQNQPHSNNLNDLGLVRKSQTPKKTYPQGNNNITPFSNNTNNDANITQNTSKQNNFETDGNSRVSPVRKNVQPQKDLSEMFLIRDQDTGQVYDIRQIDKIDTFQKTNNQEYFDKLKKRHKNAWQGWWNSKKENNIKMIQSVRQNSFSIIEQLLQHERADLRADTDFKDQNQWSSIHYAAYNGNASILNLLISHDADVNITNNLEQTALMIAAEKGFDEIVDICIKAGAEINRQDLNQNTALHFACKNNSAQCVRLLLLCKNIDVNLKNVENKLAIECTKNTDIINVFVELKKDNGYANQMYMNNSNNNNNTTNNNNSNNTNNENSEYNSQKGKKRHTVNHLSEDTTSQNQIISNTSNSNFNTTPNQFSQNKGTHYQQRGTTTYEQILSQSALSGFYSQKLTLSSNYGQASMNNSNKGGGEKQAQGGLHHSNSVQSNPQEKQVNQHTDNQKRSFEVTKQYSNSGVMSSSTNNRNSNSNSKSGGTMYGLEGSPNKAYTQSISSQESSLSSQNQLTDSQINNNGSNLYGQQSNQQPWRVIIHDFPNESVMKMFSNSPRKDKSSNTSSGNYNNNQGGQNNVPNNANNNINTNVSTNETITNSGQYTNNQYINHEQTLSPTQKHHKIQSQDSSQLSKPNQQQQLSQQQQMQQQQQNQQLNQAYEMQSQKVGPQDFRIVNQIGRGSFGEVYLVEKKGSDQYYAMKMLHKSKVLGQNLTKYAMTERNVLSIMSHPFIVKLMYAFQTSKDLFLIMEYMPGGDLSHALQRDKRFSEQRARIYLSEIMLAIKHLHKHDIIYRDLKPENIVIDGEGHAMLTDFGLSKDGVYDHYSTHSFCGSLAYLAPEMLKRCGHGKAVDYYHLGVLLYEMLTGSPPFFSDSKDEICHNIEFQEIRFPSYVSDNARNLISRLLVKNPQKRLGFGKNDFEEIKKHPFFNGFNWTHAIQRKLKPPPPYIKPIVDSKNSGTPNFMMTMTPLGMATDNHVNGWSFINNFENNGLNNNTNNNNNQNNNNNNNIQIIHNHNYSSGNSRITNKF</sequence>
<accession>I7MJB0</accession>
<proteinExistence type="predicted"/>
<dbReference type="STRING" id="312017.I7MJB0"/>
<reference evidence="12" key="1">
    <citation type="journal article" date="2006" name="PLoS Biol.">
        <title>Macronuclear genome sequence of the ciliate Tetrahymena thermophila, a model eukaryote.</title>
        <authorList>
            <person name="Eisen J.A."/>
            <person name="Coyne R.S."/>
            <person name="Wu M."/>
            <person name="Wu D."/>
            <person name="Thiagarajan M."/>
            <person name="Wortman J.R."/>
            <person name="Badger J.H."/>
            <person name="Ren Q."/>
            <person name="Amedeo P."/>
            <person name="Jones K.M."/>
            <person name="Tallon L.J."/>
            <person name="Delcher A.L."/>
            <person name="Salzberg S.L."/>
            <person name="Silva J.C."/>
            <person name="Haas B.J."/>
            <person name="Majoros W.H."/>
            <person name="Farzad M."/>
            <person name="Carlton J.M."/>
            <person name="Smith R.K. Jr."/>
            <person name="Garg J."/>
            <person name="Pearlman R.E."/>
            <person name="Karrer K.M."/>
            <person name="Sun L."/>
            <person name="Manning G."/>
            <person name="Elde N.C."/>
            <person name="Turkewitz A.P."/>
            <person name="Asai D.J."/>
            <person name="Wilkes D.E."/>
            <person name="Wang Y."/>
            <person name="Cai H."/>
            <person name="Collins K."/>
            <person name="Stewart B.A."/>
            <person name="Lee S.R."/>
            <person name="Wilamowska K."/>
            <person name="Weinberg Z."/>
            <person name="Ruzzo W.L."/>
            <person name="Wloga D."/>
            <person name="Gaertig J."/>
            <person name="Frankel J."/>
            <person name="Tsao C.-C."/>
            <person name="Gorovsky M.A."/>
            <person name="Keeling P.J."/>
            <person name="Waller R.F."/>
            <person name="Patron N.J."/>
            <person name="Cherry J.M."/>
            <person name="Stover N.A."/>
            <person name="Krieger C.J."/>
            <person name="del Toro C."/>
            <person name="Ryder H.F."/>
            <person name="Williamson S.C."/>
            <person name="Barbeau R.A."/>
            <person name="Hamilton E.P."/>
            <person name="Orias E."/>
        </authorList>
    </citation>
    <scope>NUCLEOTIDE SEQUENCE [LARGE SCALE GENOMIC DNA]</scope>
    <source>
        <strain evidence="12">SB210</strain>
    </source>
</reference>
<gene>
    <name evidence="11" type="ORF">TTHERM_00129040</name>
</gene>
<dbReference type="eggNOG" id="KOG0598">
    <property type="taxonomic scope" value="Eukaryota"/>
</dbReference>
<evidence type="ECO:0000313" key="11">
    <source>
        <dbReference type="EMBL" id="EAR96140.2"/>
    </source>
</evidence>
<dbReference type="RefSeq" id="XP_001016385.2">
    <property type="nucleotide sequence ID" value="XM_001016385.3"/>
</dbReference>
<dbReference type="GO" id="GO:0005524">
    <property type="term" value="F:ATP binding"/>
    <property type="evidence" value="ECO:0007669"/>
    <property type="project" value="UniProtKB-UniRule"/>
</dbReference>
<evidence type="ECO:0000313" key="12">
    <source>
        <dbReference type="Proteomes" id="UP000009168"/>
    </source>
</evidence>
<feature type="region of interest" description="Disordered" evidence="9">
    <location>
        <begin position="821"/>
        <end position="897"/>
    </location>
</feature>
<evidence type="ECO:0000256" key="1">
    <source>
        <dbReference type="ARBA" id="ARBA00022527"/>
    </source>
</evidence>
<dbReference type="InterPro" id="IPR011009">
    <property type="entry name" value="Kinase-like_dom_sf"/>
</dbReference>
<feature type="compositionally biased region" description="Polar residues" evidence="9">
    <location>
        <begin position="976"/>
        <end position="986"/>
    </location>
</feature>
<dbReference type="KEGG" id="tet:TTHERM_00129040"/>
<dbReference type="FunFam" id="1.10.510.10:FF:000210">
    <property type="entry name" value="Non-specific serine/threonine protein kinase"/>
    <property type="match status" value="1"/>
</dbReference>
<feature type="compositionally biased region" description="Polar residues" evidence="9">
    <location>
        <begin position="572"/>
        <end position="585"/>
    </location>
</feature>
<dbReference type="Gene3D" id="3.30.200.20">
    <property type="entry name" value="Phosphorylase Kinase, domain 1"/>
    <property type="match status" value="1"/>
</dbReference>
<dbReference type="InterPro" id="IPR008271">
    <property type="entry name" value="Ser/Thr_kinase_AS"/>
</dbReference>
<evidence type="ECO:0000259" key="10">
    <source>
        <dbReference type="PROSITE" id="PS50011"/>
    </source>
</evidence>
<feature type="compositionally biased region" description="Low complexity" evidence="9">
    <location>
        <begin position="821"/>
        <end position="851"/>
    </location>
</feature>
<feature type="compositionally biased region" description="Polar residues" evidence="9">
    <location>
        <begin position="539"/>
        <end position="550"/>
    </location>
</feature>
<feature type="compositionally biased region" description="Low complexity" evidence="9">
    <location>
        <begin position="1018"/>
        <end position="1032"/>
    </location>
</feature>
<dbReference type="SUPFAM" id="SSF48403">
    <property type="entry name" value="Ankyrin repeat"/>
    <property type="match status" value="1"/>
</dbReference>
<evidence type="ECO:0000256" key="7">
    <source>
        <dbReference type="PROSITE-ProRule" id="PRU00023"/>
    </source>
</evidence>
<feature type="compositionally biased region" description="Low complexity" evidence="9">
    <location>
        <begin position="241"/>
        <end position="257"/>
    </location>
</feature>
<organism evidence="11 12">
    <name type="scientific">Tetrahymena thermophila (strain SB210)</name>
    <dbReference type="NCBI Taxonomy" id="312017"/>
    <lineage>
        <taxon>Eukaryota</taxon>
        <taxon>Sar</taxon>
        <taxon>Alveolata</taxon>
        <taxon>Ciliophora</taxon>
        <taxon>Intramacronucleata</taxon>
        <taxon>Oligohymenophorea</taxon>
        <taxon>Hymenostomatida</taxon>
        <taxon>Tetrahymenina</taxon>
        <taxon>Tetrahymenidae</taxon>
        <taxon>Tetrahymena</taxon>
    </lineage>
</organism>
<keyword evidence="4 8" id="KW-0547">Nucleotide-binding</keyword>
<keyword evidence="12" id="KW-1185">Reference proteome</keyword>
<dbReference type="GeneID" id="7825682"/>
<feature type="region of interest" description="Disordered" evidence="9">
    <location>
        <begin position="1"/>
        <end position="67"/>
    </location>
</feature>
<feature type="compositionally biased region" description="Low complexity" evidence="9">
    <location>
        <begin position="36"/>
        <end position="59"/>
    </location>
</feature>
<dbReference type="PROSITE" id="PS00108">
    <property type="entry name" value="PROTEIN_KINASE_ST"/>
    <property type="match status" value="1"/>
</dbReference>
<feature type="region of interest" description="Disordered" evidence="9">
    <location>
        <begin position="113"/>
        <end position="139"/>
    </location>
</feature>
<dbReference type="EMBL" id="GG662699">
    <property type="protein sequence ID" value="EAR96140.2"/>
    <property type="molecule type" value="Genomic_DNA"/>
</dbReference>
<evidence type="ECO:0000256" key="8">
    <source>
        <dbReference type="PROSITE-ProRule" id="PRU10141"/>
    </source>
</evidence>
<dbReference type="Gene3D" id="1.10.510.10">
    <property type="entry name" value="Transferase(Phosphotransferase) domain 1"/>
    <property type="match status" value="1"/>
</dbReference>
<feature type="compositionally biased region" description="Low complexity" evidence="9">
    <location>
        <begin position="987"/>
        <end position="1001"/>
    </location>
</feature>
<feature type="region of interest" description="Disordered" evidence="9">
    <location>
        <begin position="1134"/>
        <end position="1178"/>
    </location>
</feature>
<feature type="compositionally biased region" description="Low complexity" evidence="9">
    <location>
        <begin position="486"/>
        <end position="512"/>
    </location>
</feature>
<dbReference type="InParanoid" id="I7MJB0"/>
<feature type="compositionally biased region" description="Polar residues" evidence="9">
    <location>
        <begin position="288"/>
        <end position="306"/>
    </location>
</feature>
<feature type="binding site" evidence="8">
    <location>
        <position position="1220"/>
    </location>
    <ligand>
        <name>ATP</name>
        <dbReference type="ChEBI" id="CHEBI:30616"/>
    </ligand>
</feature>
<feature type="compositionally biased region" description="Polar residues" evidence="9">
    <location>
        <begin position="1033"/>
        <end position="1050"/>
    </location>
</feature>
<evidence type="ECO:0000256" key="6">
    <source>
        <dbReference type="ARBA" id="ARBA00022840"/>
    </source>
</evidence>
<feature type="domain" description="Protein kinase" evidence="10">
    <location>
        <begin position="1191"/>
        <end position="1448"/>
    </location>
</feature>
<feature type="region of interest" description="Disordered" evidence="9">
    <location>
        <begin position="1069"/>
        <end position="1120"/>
    </location>
</feature>
<keyword evidence="5 11" id="KW-0418">Kinase</keyword>
<dbReference type="InterPro" id="IPR017441">
    <property type="entry name" value="Protein_kinase_ATP_BS"/>
</dbReference>
<feature type="region of interest" description="Disordered" evidence="9">
    <location>
        <begin position="205"/>
        <end position="257"/>
    </location>
</feature>
<feature type="compositionally biased region" description="Low complexity" evidence="9">
    <location>
        <begin position="866"/>
        <end position="889"/>
    </location>
</feature>
<name>I7MJB0_TETTS</name>
<dbReference type="CDD" id="cd05123">
    <property type="entry name" value="STKc_AGC"/>
    <property type="match status" value="1"/>
</dbReference>
<feature type="repeat" description="ANK" evidence="7">
    <location>
        <begin position="691"/>
        <end position="723"/>
    </location>
</feature>
<feature type="compositionally biased region" description="Polar residues" evidence="9">
    <location>
        <begin position="13"/>
        <end position="35"/>
    </location>
</feature>
<feature type="compositionally biased region" description="Low complexity" evidence="9">
    <location>
        <begin position="1081"/>
        <end position="1119"/>
    </location>
</feature>
<protein>
    <submittedName>
        <fullName evidence="11">Serine/Threonine kinase domain protein</fullName>
    </submittedName>
</protein>
<feature type="region of interest" description="Disordered" evidence="9">
    <location>
        <begin position="486"/>
        <end position="591"/>
    </location>
</feature>
<feature type="region of interest" description="Disordered" evidence="9">
    <location>
        <begin position="928"/>
        <end position="1050"/>
    </location>
</feature>
<feature type="repeat" description="ANK" evidence="7">
    <location>
        <begin position="724"/>
        <end position="756"/>
    </location>
</feature>
<dbReference type="InterPro" id="IPR002110">
    <property type="entry name" value="Ankyrin_rpt"/>
</dbReference>
<keyword evidence="3" id="KW-0808">Transferase</keyword>
<dbReference type="Proteomes" id="UP000009168">
    <property type="component" value="Unassembled WGS sequence"/>
</dbReference>
<dbReference type="GO" id="GO:0004674">
    <property type="term" value="F:protein serine/threonine kinase activity"/>
    <property type="evidence" value="ECO:0007669"/>
    <property type="project" value="UniProtKB-KW"/>
</dbReference>
<evidence type="ECO:0000256" key="4">
    <source>
        <dbReference type="ARBA" id="ARBA00022741"/>
    </source>
</evidence>
<dbReference type="Pfam" id="PF12796">
    <property type="entry name" value="Ank_2"/>
    <property type="match status" value="1"/>
</dbReference>
<dbReference type="OrthoDB" id="270458at2759"/>
<dbReference type="Gene3D" id="1.25.40.20">
    <property type="entry name" value="Ankyrin repeat-containing domain"/>
    <property type="match status" value="1"/>
</dbReference>
<keyword evidence="2" id="KW-0597">Phosphoprotein</keyword>
<dbReference type="FunFam" id="3.30.200.20:FF:000042">
    <property type="entry name" value="Aurora kinase A"/>
    <property type="match status" value="1"/>
</dbReference>
<dbReference type="PROSITE" id="PS50088">
    <property type="entry name" value="ANK_REPEAT"/>
    <property type="match status" value="3"/>
</dbReference>
<dbReference type="InterPro" id="IPR045270">
    <property type="entry name" value="STKc_AGC"/>
</dbReference>
<evidence type="ECO:0000256" key="9">
    <source>
        <dbReference type="SAM" id="MobiDB-lite"/>
    </source>
</evidence>
<feature type="region of interest" description="Disordered" evidence="9">
    <location>
        <begin position="288"/>
        <end position="325"/>
    </location>
</feature>
<feature type="compositionally biased region" description="Low complexity" evidence="9">
    <location>
        <begin position="307"/>
        <end position="325"/>
    </location>
</feature>
<evidence type="ECO:0000256" key="2">
    <source>
        <dbReference type="ARBA" id="ARBA00022553"/>
    </source>
</evidence>
<dbReference type="PROSITE" id="PS00107">
    <property type="entry name" value="PROTEIN_KINASE_ATP"/>
    <property type="match status" value="1"/>
</dbReference>
<dbReference type="InterPro" id="IPR000719">
    <property type="entry name" value="Prot_kinase_dom"/>
</dbReference>
<dbReference type="SUPFAM" id="SSF56112">
    <property type="entry name" value="Protein kinase-like (PK-like)"/>
    <property type="match status" value="1"/>
</dbReference>